<keyword evidence="1" id="KW-0805">Transcription regulation</keyword>
<dbReference type="PRINTS" id="PR00455">
    <property type="entry name" value="HTHTETR"/>
</dbReference>
<accession>A0A502EFW0</accession>
<dbReference type="AlphaFoldDB" id="A0A502EFW0"/>
<dbReference type="SUPFAM" id="SSF46689">
    <property type="entry name" value="Homeodomain-like"/>
    <property type="match status" value="1"/>
</dbReference>
<organism evidence="6 7">
    <name type="scientific">Mycolicibacterium hodleri</name>
    <dbReference type="NCBI Taxonomy" id="49897"/>
    <lineage>
        <taxon>Bacteria</taxon>
        <taxon>Bacillati</taxon>
        <taxon>Actinomycetota</taxon>
        <taxon>Actinomycetes</taxon>
        <taxon>Mycobacteriales</taxon>
        <taxon>Mycobacteriaceae</taxon>
        <taxon>Mycolicibacterium</taxon>
    </lineage>
</organism>
<name>A0A502EFW0_9MYCO</name>
<dbReference type="PANTHER" id="PTHR30055">
    <property type="entry name" value="HTH-TYPE TRANSCRIPTIONAL REGULATOR RUTR"/>
    <property type="match status" value="1"/>
</dbReference>
<keyword evidence="2 4" id="KW-0238">DNA-binding</keyword>
<reference evidence="6 7" key="1">
    <citation type="journal article" date="2019" name="Environ. Microbiol.">
        <title>Species interactions and distinct microbial communities in high Arctic permafrost affected cryosols are associated with the CH4 and CO2 gas fluxes.</title>
        <authorList>
            <person name="Altshuler I."/>
            <person name="Hamel J."/>
            <person name="Turney S."/>
            <person name="Magnuson E."/>
            <person name="Levesque R."/>
            <person name="Greer C."/>
            <person name="Whyte L.G."/>
        </authorList>
    </citation>
    <scope>NUCLEOTIDE SEQUENCE [LARGE SCALE GENOMIC DNA]</scope>
    <source>
        <strain evidence="6 7">S5.20</strain>
    </source>
</reference>
<dbReference type="PROSITE" id="PS50977">
    <property type="entry name" value="HTH_TETR_2"/>
    <property type="match status" value="1"/>
</dbReference>
<dbReference type="Pfam" id="PF00440">
    <property type="entry name" value="TetR_N"/>
    <property type="match status" value="1"/>
</dbReference>
<dbReference type="InterPro" id="IPR001647">
    <property type="entry name" value="HTH_TetR"/>
</dbReference>
<evidence type="ECO:0000256" key="3">
    <source>
        <dbReference type="ARBA" id="ARBA00023163"/>
    </source>
</evidence>
<dbReference type="PANTHER" id="PTHR30055:SF234">
    <property type="entry name" value="HTH-TYPE TRANSCRIPTIONAL REGULATOR BETI"/>
    <property type="match status" value="1"/>
</dbReference>
<dbReference type="RefSeq" id="WP_140687341.1">
    <property type="nucleotide sequence ID" value="NZ_RCZG01000001.1"/>
</dbReference>
<evidence type="ECO:0000256" key="2">
    <source>
        <dbReference type="ARBA" id="ARBA00023125"/>
    </source>
</evidence>
<dbReference type="InterPro" id="IPR009057">
    <property type="entry name" value="Homeodomain-like_sf"/>
</dbReference>
<feature type="domain" description="HTH tetR-type" evidence="5">
    <location>
        <begin position="30"/>
        <end position="90"/>
    </location>
</feature>
<dbReference type="InterPro" id="IPR050109">
    <property type="entry name" value="HTH-type_TetR-like_transc_reg"/>
</dbReference>
<evidence type="ECO:0000313" key="6">
    <source>
        <dbReference type="EMBL" id="TPG36613.1"/>
    </source>
</evidence>
<dbReference type="OrthoDB" id="4569533at2"/>
<gene>
    <name evidence="6" type="ORF">EAH80_01255</name>
</gene>
<dbReference type="EMBL" id="RCZG01000001">
    <property type="protein sequence ID" value="TPG36613.1"/>
    <property type="molecule type" value="Genomic_DNA"/>
</dbReference>
<dbReference type="Proteomes" id="UP000320095">
    <property type="component" value="Unassembled WGS sequence"/>
</dbReference>
<evidence type="ECO:0000256" key="1">
    <source>
        <dbReference type="ARBA" id="ARBA00023015"/>
    </source>
</evidence>
<evidence type="ECO:0000256" key="4">
    <source>
        <dbReference type="PROSITE-ProRule" id="PRU00335"/>
    </source>
</evidence>
<evidence type="ECO:0000259" key="5">
    <source>
        <dbReference type="PROSITE" id="PS50977"/>
    </source>
</evidence>
<dbReference type="GO" id="GO:0003700">
    <property type="term" value="F:DNA-binding transcription factor activity"/>
    <property type="evidence" value="ECO:0007669"/>
    <property type="project" value="TreeGrafter"/>
</dbReference>
<evidence type="ECO:0000313" key="7">
    <source>
        <dbReference type="Proteomes" id="UP000320095"/>
    </source>
</evidence>
<sequence length="204" mass="21813">MYVAHFRSDMRRPNAPLAMLGHETRSPVHGRAAERILRAATEAVADRGLDGLSMEDVALRAGCSRATVYRRVGGKEALRDAVLDQAIDRITAAVAHAVDHLDGDERVAHTIVASLDIIRTDAVSAALLTGPATGESVDSALITRFNDVAAELAGLDPSDAIGCELITRVTLSLLCWPAADRRTELAVIRRYVVNGRSETARPGP</sequence>
<dbReference type="Gene3D" id="1.10.357.10">
    <property type="entry name" value="Tetracycline Repressor, domain 2"/>
    <property type="match status" value="1"/>
</dbReference>
<keyword evidence="7" id="KW-1185">Reference proteome</keyword>
<comment type="caution">
    <text evidence="6">The sequence shown here is derived from an EMBL/GenBank/DDBJ whole genome shotgun (WGS) entry which is preliminary data.</text>
</comment>
<keyword evidence="3" id="KW-0804">Transcription</keyword>
<feature type="DNA-binding region" description="H-T-H motif" evidence="4">
    <location>
        <begin position="53"/>
        <end position="72"/>
    </location>
</feature>
<dbReference type="GO" id="GO:0000976">
    <property type="term" value="F:transcription cis-regulatory region binding"/>
    <property type="evidence" value="ECO:0007669"/>
    <property type="project" value="TreeGrafter"/>
</dbReference>
<proteinExistence type="predicted"/>
<protein>
    <submittedName>
        <fullName evidence="6">TetR/AcrR family transcriptional regulator</fullName>
    </submittedName>
</protein>